<dbReference type="Pfam" id="PF07730">
    <property type="entry name" value="HisKA_3"/>
    <property type="match status" value="1"/>
</dbReference>
<dbReference type="GO" id="GO:0000155">
    <property type="term" value="F:phosphorelay sensor kinase activity"/>
    <property type="evidence" value="ECO:0007669"/>
    <property type="project" value="InterPro"/>
</dbReference>
<reference evidence="3 4" key="1">
    <citation type="submission" date="2018-05" db="EMBL/GenBank/DDBJ databases">
        <title>Streptomyces venezuelae.</title>
        <authorList>
            <person name="Kim W."/>
            <person name="Lee N."/>
            <person name="Cho B.-K."/>
        </authorList>
    </citation>
    <scope>NUCLEOTIDE SEQUENCE [LARGE SCALE GENOMIC DNA]</scope>
    <source>
        <strain evidence="3 4">ATCC 15068</strain>
    </source>
</reference>
<gene>
    <name evidence="3" type="ORF">DEJ46_20720</name>
</gene>
<dbReference type="InterPro" id="IPR011712">
    <property type="entry name" value="Sig_transdc_His_kin_sub3_dim/P"/>
</dbReference>
<dbReference type="EMBL" id="CP029194">
    <property type="protein sequence ID" value="QES21232.1"/>
    <property type="molecule type" value="Genomic_DNA"/>
</dbReference>
<dbReference type="GO" id="GO:0016020">
    <property type="term" value="C:membrane"/>
    <property type="evidence" value="ECO:0007669"/>
    <property type="project" value="InterPro"/>
</dbReference>
<dbReference type="Gene3D" id="1.20.5.1930">
    <property type="match status" value="1"/>
</dbReference>
<dbReference type="AlphaFoldDB" id="A0A5P2ASG5"/>
<organism evidence="3 4">
    <name type="scientific">Streptomyces venezuelae</name>
    <dbReference type="NCBI Taxonomy" id="54571"/>
    <lineage>
        <taxon>Bacteria</taxon>
        <taxon>Bacillati</taxon>
        <taxon>Actinomycetota</taxon>
        <taxon>Actinomycetes</taxon>
        <taxon>Kitasatosporales</taxon>
        <taxon>Streptomycetaceae</taxon>
        <taxon>Streptomyces</taxon>
    </lineage>
</organism>
<evidence type="ECO:0000256" key="1">
    <source>
        <dbReference type="SAM" id="MobiDB-lite"/>
    </source>
</evidence>
<dbReference type="RefSeq" id="WP_150268539.1">
    <property type="nucleotide sequence ID" value="NZ_CP029194.1"/>
</dbReference>
<dbReference type="GO" id="GO:0046983">
    <property type="term" value="F:protein dimerization activity"/>
    <property type="evidence" value="ECO:0007669"/>
    <property type="project" value="InterPro"/>
</dbReference>
<accession>A0A5P2ASG5</accession>
<evidence type="ECO:0000313" key="4">
    <source>
        <dbReference type="Proteomes" id="UP000324106"/>
    </source>
</evidence>
<protein>
    <recommendedName>
        <fullName evidence="2">Signal transduction histidine kinase subgroup 3 dimerisation and phosphoacceptor domain-containing protein</fullName>
    </recommendedName>
</protein>
<feature type="compositionally biased region" description="Basic residues" evidence="1">
    <location>
        <begin position="1"/>
        <end position="15"/>
    </location>
</feature>
<dbReference type="Proteomes" id="UP000324106">
    <property type="component" value="Chromosome"/>
</dbReference>
<feature type="domain" description="Signal transduction histidine kinase subgroup 3 dimerisation and phosphoacceptor" evidence="2">
    <location>
        <begin position="28"/>
        <end position="62"/>
    </location>
</feature>
<feature type="region of interest" description="Disordered" evidence="1">
    <location>
        <begin position="1"/>
        <end position="29"/>
    </location>
</feature>
<evidence type="ECO:0000259" key="2">
    <source>
        <dbReference type="Pfam" id="PF07730"/>
    </source>
</evidence>
<name>A0A5P2ASG5_STRVZ</name>
<sequence length="84" mass="8777">MGRGFRSARRSRSRQARAPGPCGDPHPVAHDLHDVVARDISGIVAQAQAARFVADGNPAAVVRPALDFGLGLGLILDGLKTHTS</sequence>
<dbReference type="OrthoDB" id="227596at2"/>
<evidence type="ECO:0000313" key="3">
    <source>
        <dbReference type="EMBL" id="QES21232.1"/>
    </source>
</evidence>
<proteinExistence type="predicted"/>